<reference evidence="4 5" key="1">
    <citation type="journal article" date="2023" name="Hortic Res">
        <title>The complete reference genome for grapevine (Vitis vinifera L.) genetics and breeding.</title>
        <authorList>
            <person name="Shi X."/>
            <person name="Cao S."/>
            <person name="Wang X."/>
            <person name="Huang S."/>
            <person name="Wang Y."/>
            <person name="Liu Z."/>
            <person name="Liu W."/>
            <person name="Leng X."/>
            <person name="Peng Y."/>
            <person name="Wang N."/>
            <person name="Wang Y."/>
            <person name="Ma Z."/>
            <person name="Xu X."/>
            <person name="Zhang F."/>
            <person name="Xue H."/>
            <person name="Zhong H."/>
            <person name="Wang Y."/>
            <person name="Zhang K."/>
            <person name="Velt A."/>
            <person name="Avia K."/>
            <person name="Holtgrawe D."/>
            <person name="Grimplet J."/>
            <person name="Matus J.T."/>
            <person name="Ware D."/>
            <person name="Wu X."/>
            <person name="Wang H."/>
            <person name="Liu C."/>
            <person name="Fang Y."/>
            <person name="Rustenholz C."/>
            <person name="Cheng Z."/>
            <person name="Xiao H."/>
            <person name="Zhou Y."/>
        </authorList>
    </citation>
    <scope>NUCLEOTIDE SEQUENCE [LARGE SCALE GENOMIC DNA]</scope>
    <source>
        <strain evidence="5">cv. Pinot noir / PN40024</strain>
        <tissue evidence="4">Leaf</tissue>
    </source>
</reference>
<dbReference type="InterPro" id="IPR033443">
    <property type="entry name" value="PROP1-like_PPR_dom"/>
</dbReference>
<feature type="domain" description="PROP1-like PPR" evidence="3">
    <location>
        <begin position="2"/>
        <end position="37"/>
    </location>
</feature>
<evidence type="ECO:0000313" key="5">
    <source>
        <dbReference type="Proteomes" id="UP001227230"/>
    </source>
</evidence>
<evidence type="ECO:0000256" key="1">
    <source>
        <dbReference type="ARBA" id="ARBA00022737"/>
    </source>
</evidence>
<gene>
    <name evidence="4" type="ORF">VitviT2T_004324</name>
</gene>
<sequence length="98" mass="10608">MGALDLYDLAIRKGIELGQYHYIVLLYLCSLAALGVIRLAKSGIGSRSLDMLSPSSEVCGGVSEDLVEFGDTSKKNSEAFEVEKDDLDGSFIKMDKLS</sequence>
<evidence type="ECO:0000256" key="2">
    <source>
        <dbReference type="SAM" id="Phobius"/>
    </source>
</evidence>
<keyword evidence="2" id="KW-1133">Transmembrane helix</keyword>
<keyword evidence="1" id="KW-0677">Repeat</keyword>
<proteinExistence type="predicted"/>
<feature type="transmembrane region" description="Helical" evidence="2">
    <location>
        <begin position="20"/>
        <end position="40"/>
    </location>
</feature>
<dbReference type="Proteomes" id="UP001227230">
    <property type="component" value="Chromosome 3"/>
</dbReference>
<name>A0ABY9BQQ5_VITVI</name>
<evidence type="ECO:0000313" key="4">
    <source>
        <dbReference type="EMBL" id="WJZ84731.1"/>
    </source>
</evidence>
<accession>A0ABY9BQQ5</accession>
<protein>
    <recommendedName>
        <fullName evidence="3">PROP1-like PPR domain-containing protein</fullName>
    </recommendedName>
</protein>
<keyword evidence="2" id="KW-0812">Transmembrane</keyword>
<evidence type="ECO:0000259" key="3">
    <source>
        <dbReference type="Pfam" id="PF17177"/>
    </source>
</evidence>
<organism evidence="4 5">
    <name type="scientific">Vitis vinifera</name>
    <name type="common">Grape</name>
    <dbReference type="NCBI Taxonomy" id="29760"/>
    <lineage>
        <taxon>Eukaryota</taxon>
        <taxon>Viridiplantae</taxon>
        <taxon>Streptophyta</taxon>
        <taxon>Embryophyta</taxon>
        <taxon>Tracheophyta</taxon>
        <taxon>Spermatophyta</taxon>
        <taxon>Magnoliopsida</taxon>
        <taxon>eudicotyledons</taxon>
        <taxon>Gunneridae</taxon>
        <taxon>Pentapetalae</taxon>
        <taxon>rosids</taxon>
        <taxon>Vitales</taxon>
        <taxon>Vitaceae</taxon>
        <taxon>Viteae</taxon>
        <taxon>Vitis</taxon>
    </lineage>
</organism>
<dbReference type="Pfam" id="PF17177">
    <property type="entry name" value="PPR_long"/>
    <property type="match status" value="1"/>
</dbReference>
<keyword evidence="5" id="KW-1185">Reference proteome</keyword>
<dbReference type="EMBL" id="CP126650">
    <property type="protein sequence ID" value="WJZ84731.1"/>
    <property type="molecule type" value="Genomic_DNA"/>
</dbReference>
<keyword evidence="2" id="KW-0472">Membrane</keyword>